<dbReference type="UniPathway" id="UPA00664"/>
<evidence type="ECO:0000256" key="7">
    <source>
        <dbReference type="HAMAP-Rule" id="MF_01147"/>
    </source>
</evidence>
<dbReference type="Pfam" id="PF01790">
    <property type="entry name" value="LGT"/>
    <property type="match status" value="1"/>
</dbReference>
<dbReference type="InterPro" id="IPR001640">
    <property type="entry name" value="Lgt"/>
</dbReference>
<evidence type="ECO:0000256" key="2">
    <source>
        <dbReference type="ARBA" id="ARBA00022475"/>
    </source>
</evidence>
<evidence type="ECO:0000256" key="5">
    <source>
        <dbReference type="ARBA" id="ARBA00022989"/>
    </source>
</evidence>
<comment type="subcellular location">
    <subcellularLocation>
        <location evidence="7">Cell membrane</location>
        <topology evidence="7">Multi-pass membrane protein</topology>
    </subcellularLocation>
</comment>
<dbReference type="RefSeq" id="WP_043399226.1">
    <property type="nucleotide sequence ID" value="NZ_JPMI01000154.1"/>
</dbReference>
<dbReference type="PANTHER" id="PTHR30589:SF0">
    <property type="entry name" value="PHOSPHATIDYLGLYCEROL--PROLIPOPROTEIN DIACYLGLYCERYL TRANSFERASE"/>
    <property type="match status" value="1"/>
</dbReference>
<evidence type="ECO:0000313" key="8">
    <source>
        <dbReference type="EMBL" id="KFA91251.1"/>
    </source>
</evidence>
<dbReference type="EMBL" id="JPMI01000154">
    <property type="protein sequence ID" value="KFA91251.1"/>
    <property type="molecule type" value="Genomic_DNA"/>
</dbReference>
<dbReference type="Proteomes" id="UP000028547">
    <property type="component" value="Unassembled WGS sequence"/>
</dbReference>
<reference evidence="8 9" key="1">
    <citation type="submission" date="2014-07" db="EMBL/GenBank/DDBJ databases">
        <title>Draft Genome Sequence of Gephyronic Acid Producer, Cystobacter violaceus Strain Cb vi76.</title>
        <authorList>
            <person name="Stevens D.C."/>
            <person name="Young J."/>
            <person name="Carmichael R."/>
            <person name="Tan J."/>
            <person name="Taylor R.E."/>
        </authorList>
    </citation>
    <scope>NUCLEOTIDE SEQUENCE [LARGE SCALE GENOMIC DNA]</scope>
    <source>
        <strain evidence="8 9">Cb vi76</strain>
    </source>
</reference>
<feature type="transmembrane region" description="Helical" evidence="7">
    <location>
        <begin position="151"/>
        <end position="170"/>
    </location>
</feature>
<organism evidence="8 9">
    <name type="scientific">Archangium violaceum Cb vi76</name>
    <dbReference type="NCBI Taxonomy" id="1406225"/>
    <lineage>
        <taxon>Bacteria</taxon>
        <taxon>Pseudomonadati</taxon>
        <taxon>Myxococcota</taxon>
        <taxon>Myxococcia</taxon>
        <taxon>Myxococcales</taxon>
        <taxon>Cystobacterineae</taxon>
        <taxon>Archangiaceae</taxon>
        <taxon>Archangium</taxon>
    </lineage>
</organism>
<keyword evidence="6 7" id="KW-0472">Membrane</keyword>
<dbReference type="EC" id="2.5.1.145" evidence="7"/>
<comment type="pathway">
    <text evidence="7">Protein modification; lipoprotein biosynthesis (diacylglyceryl transfer).</text>
</comment>
<dbReference type="AlphaFoldDB" id="A0A084SS16"/>
<feature type="transmembrane region" description="Helical" evidence="7">
    <location>
        <begin position="61"/>
        <end position="80"/>
    </location>
</feature>
<feature type="binding site" evidence="7">
    <location>
        <position position="232"/>
    </location>
    <ligand>
        <name>a 1,2-diacyl-sn-glycero-3-phospho-(1'-sn-glycerol)</name>
        <dbReference type="ChEBI" id="CHEBI:64716"/>
    </ligand>
</feature>
<comment type="function">
    <text evidence="7">Catalyzes the transfer of the diacylglyceryl group from phosphatidylglycerol to the sulfhydryl group of the N-terminal cysteine of a prolipoprotein, the first step in the formation of mature lipoproteins.</text>
</comment>
<feature type="transmembrane region" description="Helical" evidence="7">
    <location>
        <begin position="396"/>
        <end position="419"/>
    </location>
</feature>
<keyword evidence="4 7" id="KW-0812">Transmembrane</keyword>
<evidence type="ECO:0000256" key="4">
    <source>
        <dbReference type="ARBA" id="ARBA00022692"/>
    </source>
</evidence>
<evidence type="ECO:0000256" key="3">
    <source>
        <dbReference type="ARBA" id="ARBA00022679"/>
    </source>
</evidence>
<evidence type="ECO:0000313" key="9">
    <source>
        <dbReference type="Proteomes" id="UP000028547"/>
    </source>
</evidence>
<dbReference type="GO" id="GO:0042158">
    <property type="term" value="P:lipoprotein biosynthetic process"/>
    <property type="evidence" value="ECO:0007669"/>
    <property type="project" value="UniProtKB-UniRule"/>
</dbReference>
<dbReference type="GO" id="GO:0005886">
    <property type="term" value="C:plasma membrane"/>
    <property type="evidence" value="ECO:0007669"/>
    <property type="project" value="UniProtKB-SubCell"/>
</dbReference>
<feature type="transmembrane region" description="Helical" evidence="7">
    <location>
        <begin position="95"/>
        <end position="114"/>
    </location>
</feature>
<evidence type="ECO:0000256" key="6">
    <source>
        <dbReference type="ARBA" id="ARBA00023136"/>
    </source>
</evidence>
<comment type="caution">
    <text evidence="8">The sequence shown here is derived from an EMBL/GenBank/DDBJ whole genome shotgun (WGS) entry which is preliminary data.</text>
</comment>
<accession>A0A084SS16</accession>
<keyword evidence="3 7" id="KW-0808">Transferase</keyword>
<gene>
    <name evidence="7" type="primary">lgt</name>
    <name evidence="8" type="ORF">Q664_23155</name>
</gene>
<dbReference type="HAMAP" id="MF_01147">
    <property type="entry name" value="Lgt"/>
    <property type="match status" value="1"/>
</dbReference>
<feature type="transmembrane region" description="Helical" evidence="7">
    <location>
        <begin position="345"/>
        <end position="364"/>
    </location>
</feature>
<evidence type="ECO:0000256" key="1">
    <source>
        <dbReference type="ARBA" id="ARBA00007150"/>
    </source>
</evidence>
<dbReference type="PANTHER" id="PTHR30589">
    <property type="entry name" value="PROLIPOPROTEIN DIACYLGLYCERYL TRANSFERASE"/>
    <property type="match status" value="1"/>
</dbReference>
<comment type="catalytic activity">
    <reaction evidence="7">
        <text>L-cysteinyl-[prolipoprotein] + a 1,2-diacyl-sn-glycero-3-phospho-(1'-sn-glycerol) = an S-1,2-diacyl-sn-glyceryl-L-cysteinyl-[prolipoprotein] + sn-glycerol 1-phosphate + H(+)</text>
        <dbReference type="Rhea" id="RHEA:56712"/>
        <dbReference type="Rhea" id="RHEA-COMP:14679"/>
        <dbReference type="Rhea" id="RHEA-COMP:14680"/>
        <dbReference type="ChEBI" id="CHEBI:15378"/>
        <dbReference type="ChEBI" id="CHEBI:29950"/>
        <dbReference type="ChEBI" id="CHEBI:57685"/>
        <dbReference type="ChEBI" id="CHEBI:64716"/>
        <dbReference type="ChEBI" id="CHEBI:140658"/>
        <dbReference type="EC" id="2.5.1.145"/>
    </reaction>
</comment>
<dbReference type="GO" id="GO:0008961">
    <property type="term" value="F:phosphatidylglycerol-prolipoprotein diacylglyceryl transferase activity"/>
    <property type="evidence" value="ECO:0007669"/>
    <property type="project" value="UniProtKB-UniRule"/>
</dbReference>
<feature type="transmembrane region" description="Helical" evidence="7">
    <location>
        <begin position="12"/>
        <end position="32"/>
    </location>
</feature>
<keyword evidence="2 7" id="KW-1003">Cell membrane</keyword>
<sequence>MLPVLVHFTFTSLWSQLVLYALALGVVGYIAYNGWSGAVGTPKAPGAKPEAPTSSDRMQRALGYGAFAALLAWFGLRYALPASAIPGGKGEGIPIHTYGVLLATGFMTALTVAARLAREEWRKPTWVPDAQGGGQWVDTEGPRKQEAMMDFGFYALVGGLVGSRVLFILVNWKDYARDWTQVFSLGGGLVFYGGLIGAALASLLFAKQHHMEFMRLADLAIPTVSLGQCLGRLGCFSAGCCWGDVTAAGTRFAVHFPGSGLAKDLFGRLGGTSSLAFQSQAQDSRYVVEATGEILHHMAPGAVRISDWVAQHGTTLPIYPTQIFESVGQLVLFLALLFARRYRRFHGQIFAMWLMCYAVLRTSVELFRGDTERGTLHGLLESLGASRLADSVPLEAWYNISTSQFISLCMFTFGATLLYRRIRRAGEAAGVGPTPSPA</sequence>
<proteinExistence type="inferred from homology"/>
<feature type="transmembrane region" description="Helical" evidence="7">
    <location>
        <begin position="182"/>
        <end position="206"/>
    </location>
</feature>
<name>A0A084SS16_9BACT</name>
<protein>
    <recommendedName>
        <fullName evidence="7">Phosphatidylglycerol--prolipoprotein diacylglyceryl transferase</fullName>
        <ecNumber evidence="7">2.5.1.145</ecNumber>
    </recommendedName>
</protein>
<keyword evidence="5 7" id="KW-1133">Transmembrane helix</keyword>
<comment type="similarity">
    <text evidence="1 7">Belongs to the Lgt family.</text>
</comment>